<feature type="transmembrane region" description="Helical" evidence="2">
    <location>
        <begin position="63"/>
        <end position="86"/>
    </location>
</feature>
<evidence type="ECO:0000256" key="2">
    <source>
        <dbReference type="SAM" id="Phobius"/>
    </source>
</evidence>
<dbReference type="RefSeq" id="WP_354639622.1">
    <property type="nucleotide sequence ID" value="NZ_CP159872.1"/>
</dbReference>
<feature type="transmembrane region" description="Helical" evidence="2">
    <location>
        <begin position="22"/>
        <end position="43"/>
    </location>
</feature>
<dbReference type="KEGG" id="kcm:ABWK59_09675"/>
<keyword evidence="2" id="KW-0472">Membrane</keyword>
<name>A0AAU8JS99_9ACTN</name>
<feature type="transmembrane region" description="Helical" evidence="2">
    <location>
        <begin position="93"/>
        <end position="116"/>
    </location>
</feature>
<feature type="transmembrane region" description="Helical" evidence="2">
    <location>
        <begin position="136"/>
        <end position="156"/>
    </location>
</feature>
<reference evidence="3" key="1">
    <citation type="submission" date="2024-06" db="EMBL/GenBank/DDBJ databases">
        <title>The genome sequences of Kitasatospora sp. strain HUAS MG31.</title>
        <authorList>
            <person name="Mo P."/>
        </authorList>
    </citation>
    <scope>NUCLEOTIDE SEQUENCE</scope>
    <source>
        <strain evidence="3">HUAS MG31</strain>
    </source>
</reference>
<dbReference type="EMBL" id="CP159872">
    <property type="protein sequence ID" value="XCM79178.1"/>
    <property type="molecule type" value="Genomic_DNA"/>
</dbReference>
<sequence length="196" mass="19944">MAYGGDVVATSGPGKVSGGGRVATGVLLLVYFALCAVAVVISLTEGNYDGMIDMAHRNATLPWLAVAGYFTPLVLTLVSTAVLAVLAFRGVRWVAPAAAVLLLVTTCSASGQQLFFLLNSRVEGIFDLPFDRMFSVLHPFLGMAVAVALTVVAAVARAPRAAPGAGGPFAPPPFSPPPAAPPAPPAPPTDRPSPAP</sequence>
<feature type="region of interest" description="Disordered" evidence="1">
    <location>
        <begin position="161"/>
        <end position="196"/>
    </location>
</feature>
<keyword evidence="2" id="KW-0812">Transmembrane</keyword>
<accession>A0AAU8JS99</accession>
<keyword evidence="2" id="KW-1133">Transmembrane helix</keyword>
<evidence type="ECO:0000313" key="3">
    <source>
        <dbReference type="EMBL" id="XCM79178.1"/>
    </source>
</evidence>
<feature type="compositionally biased region" description="Pro residues" evidence="1">
    <location>
        <begin position="169"/>
        <end position="196"/>
    </location>
</feature>
<dbReference type="AlphaFoldDB" id="A0AAU8JS99"/>
<protein>
    <submittedName>
        <fullName evidence="3">Uncharacterized protein</fullName>
    </submittedName>
</protein>
<proteinExistence type="predicted"/>
<evidence type="ECO:0000256" key="1">
    <source>
        <dbReference type="SAM" id="MobiDB-lite"/>
    </source>
</evidence>
<gene>
    <name evidence="3" type="ORF">ABWK59_09675</name>
</gene>
<organism evidence="3">
    <name type="scientific">Kitasatospora camelliae</name>
    <dbReference type="NCBI Taxonomy" id="3156397"/>
    <lineage>
        <taxon>Bacteria</taxon>
        <taxon>Bacillati</taxon>
        <taxon>Actinomycetota</taxon>
        <taxon>Actinomycetes</taxon>
        <taxon>Kitasatosporales</taxon>
        <taxon>Streptomycetaceae</taxon>
        <taxon>Kitasatospora</taxon>
    </lineage>
</organism>